<keyword evidence="4" id="KW-1185">Reference proteome</keyword>
<feature type="region of interest" description="Disordered" evidence="2">
    <location>
        <begin position="187"/>
        <end position="220"/>
    </location>
</feature>
<dbReference type="OrthoDB" id="5582252at2759"/>
<sequence>MSVFTSPKHSRTGVMGETVDRSLRRRSLAASLSSSVKSLFSRRTRAKQHAGGARPALWLETETDVDLPRAAKRFSAVVAEAGIPLRRQASVASTQEGECSPQRQQGQQGPSDRYSQARARVLAETMRRLQQARPQSPLTPSSIDTGRTLPFFAEEDEYECEEAASGSRPASYVDPIMSASRETLALEQPGRAKAKRQAESSPTSTASQQQQQQRHSVAMSQNLSRRFQAQSTHEYEQRIYCLHAHYADVIERMETRARSDSDQLRQLQREADGLRADNAALRARVAELRAQGSGSSGAWNLRRAGSVVSRRRSTLSSESVDRYYQDEVQRLTRETVTAQEWVITLAELVVGPKSDYQSWNEWLSQCLDVLQRRRDQQEQEWLKKIGWRPAAATAATTATSARRA</sequence>
<accession>A0A9W8HFA2</accession>
<dbReference type="Proteomes" id="UP001140217">
    <property type="component" value="Unassembled WGS sequence"/>
</dbReference>
<keyword evidence="1" id="KW-0175">Coiled coil</keyword>
<evidence type="ECO:0000256" key="2">
    <source>
        <dbReference type="SAM" id="MobiDB-lite"/>
    </source>
</evidence>
<feature type="coiled-coil region" evidence="1">
    <location>
        <begin position="250"/>
        <end position="291"/>
    </location>
</feature>
<feature type="region of interest" description="Disordered" evidence="2">
    <location>
        <begin position="128"/>
        <end position="147"/>
    </location>
</feature>
<feature type="compositionally biased region" description="Polar residues" evidence="2">
    <location>
        <begin position="132"/>
        <end position="145"/>
    </location>
</feature>
<evidence type="ECO:0000256" key="1">
    <source>
        <dbReference type="SAM" id="Coils"/>
    </source>
</evidence>
<reference evidence="3" key="1">
    <citation type="submission" date="2022-07" db="EMBL/GenBank/DDBJ databases">
        <title>Phylogenomic reconstructions and comparative analyses of Kickxellomycotina fungi.</title>
        <authorList>
            <person name="Reynolds N.K."/>
            <person name="Stajich J.E."/>
            <person name="Barry K."/>
            <person name="Grigoriev I.V."/>
            <person name="Crous P."/>
            <person name="Smith M.E."/>
        </authorList>
    </citation>
    <scope>NUCLEOTIDE SEQUENCE</scope>
    <source>
        <strain evidence="3">NBRC 105414</strain>
    </source>
</reference>
<gene>
    <name evidence="3" type="ORF">H4R18_002359</name>
</gene>
<feature type="region of interest" description="Disordered" evidence="2">
    <location>
        <begin position="1"/>
        <end position="23"/>
    </location>
</feature>
<dbReference type="EMBL" id="JANBUL010000077">
    <property type="protein sequence ID" value="KAJ2782277.1"/>
    <property type="molecule type" value="Genomic_DNA"/>
</dbReference>
<name>A0A9W8HFA2_9FUNG</name>
<proteinExistence type="predicted"/>
<feature type="compositionally biased region" description="Low complexity" evidence="2">
    <location>
        <begin position="199"/>
        <end position="220"/>
    </location>
</feature>
<evidence type="ECO:0000313" key="3">
    <source>
        <dbReference type="EMBL" id="KAJ2782277.1"/>
    </source>
</evidence>
<dbReference type="AlphaFoldDB" id="A0A9W8HFA2"/>
<protein>
    <submittedName>
        <fullName evidence="3">Uncharacterized protein</fullName>
    </submittedName>
</protein>
<evidence type="ECO:0000313" key="4">
    <source>
        <dbReference type="Proteomes" id="UP001140217"/>
    </source>
</evidence>
<feature type="region of interest" description="Disordered" evidence="2">
    <location>
        <begin position="89"/>
        <end position="118"/>
    </location>
</feature>
<feature type="compositionally biased region" description="Low complexity" evidence="2">
    <location>
        <begin position="100"/>
        <end position="113"/>
    </location>
</feature>
<comment type="caution">
    <text evidence="3">The sequence shown here is derived from an EMBL/GenBank/DDBJ whole genome shotgun (WGS) entry which is preliminary data.</text>
</comment>
<organism evidence="3 4">
    <name type="scientific">Coemansia javaensis</name>
    <dbReference type="NCBI Taxonomy" id="2761396"/>
    <lineage>
        <taxon>Eukaryota</taxon>
        <taxon>Fungi</taxon>
        <taxon>Fungi incertae sedis</taxon>
        <taxon>Zoopagomycota</taxon>
        <taxon>Kickxellomycotina</taxon>
        <taxon>Kickxellomycetes</taxon>
        <taxon>Kickxellales</taxon>
        <taxon>Kickxellaceae</taxon>
        <taxon>Coemansia</taxon>
    </lineage>
</organism>